<sequence length="76" mass="8255">MTREDKSENTLIVILLSITGFLFLAWLATLTISHVNESGDMNGMVNDTGALFGLTLAVTLTVLASDRKSHIRKSGF</sequence>
<name>A0ABP6AZI3_9ACTN</name>
<feature type="transmembrane region" description="Helical" evidence="1">
    <location>
        <begin position="44"/>
        <end position="64"/>
    </location>
</feature>
<reference evidence="3" key="1">
    <citation type="journal article" date="2019" name="Int. J. Syst. Evol. Microbiol.">
        <title>The Global Catalogue of Microorganisms (GCM) 10K type strain sequencing project: providing services to taxonomists for standard genome sequencing and annotation.</title>
        <authorList>
            <consortium name="The Broad Institute Genomics Platform"/>
            <consortium name="The Broad Institute Genome Sequencing Center for Infectious Disease"/>
            <person name="Wu L."/>
            <person name="Ma J."/>
        </authorList>
    </citation>
    <scope>NUCLEOTIDE SEQUENCE [LARGE SCALE GENOMIC DNA]</scope>
    <source>
        <strain evidence="3">JCM 6924</strain>
    </source>
</reference>
<gene>
    <name evidence="2" type="ORF">GCM10010423_24670</name>
</gene>
<keyword evidence="1" id="KW-0472">Membrane</keyword>
<accession>A0ABP6AZI3</accession>
<evidence type="ECO:0000313" key="3">
    <source>
        <dbReference type="Proteomes" id="UP001501095"/>
    </source>
</evidence>
<dbReference type="RefSeq" id="WP_344536300.1">
    <property type="nucleotide sequence ID" value="NZ_BAAATM010000008.1"/>
</dbReference>
<dbReference type="EMBL" id="BAAATM010000008">
    <property type="protein sequence ID" value="GAA2528935.1"/>
    <property type="molecule type" value="Genomic_DNA"/>
</dbReference>
<evidence type="ECO:0000256" key="1">
    <source>
        <dbReference type="SAM" id="Phobius"/>
    </source>
</evidence>
<proteinExistence type="predicted"/>
<keyword evidence="1" id="KW-1133">Transmembrane helix</keyword>
<dbReference type="Proteomes" id="UP001501095">
    <property type="component" value="Unassembled WGS sequence"/>
</dbReference>
<protein>
    <submittedName>
        <fullName evidence="2">Uncharacterized protein</fullName>
    </submittedName>
</protein>
<keyword evidence="3" id="KW-1185">Reference proteome</keyword>
<evidence type="ECO:0000313" key="2">
    <source>
        <dbReference type="EMBL" id="GAA2528935.1"/>
    </source>
</evidence>
<comment type="caution">
    <text evidence="2">The sequence shown here is derived from an EMBL/GenBank/DDBJ whole genome shotgun (WGS) entry which is preliminary data.</text>
</comment>
<feature type="transmembrane region" description="Helical" evidence="1">
    <location>
        <begin position="12"/>
        <end position="32"/>
    </location>
</feature>
<keyword evidence="1" id="KW-0812">Transmembrane</keyword>
<organism evidence="2 3">
    <name type="scientific">Streptomyces levis</name>
    <dbReference type="NCBI Taxonomy" id="285566"/>
    <lineage>
        <taxon>Bacteria</taxon>
        <taxon>Bacillati</taxon>
        <taxon>Actinomycetota</taxon>
        <taxon>Actinomycetes</taxon>
        <taxon>Kitasatosporales</taxon>
        <taxon>Streptomycetaceae</taxon>
        <taxon>Streptomyces</taxon>
    </lineage>
</organism>